<keyword evidence="3" id="KW-0436">Ligase</keyword>
<dbReference type="Pfam" id="PF17788">
    <property type="entry name" value="HypF_C"/>
    <property type="match status" value="1"/>
</dbReference>
<feature type="active site" evidence="9">
    <location>
        <position position="19"/>
    </location>
</feature>
<dbReference type="InterPro" id="IPR001792">
    <property type="entry name" value="Acylphosphatase-like_dom"/>
</dbReference>
<dbReference type="Pfam" id="PF00708">
    <property type="entry name" value="Acylphosphatase"/>
    <property type="match status" value="1"/>
</dbReference>
<dbReference type="Proteomes" id="UP000663440">
    <property type="component" value="Chromosome"/>
</dbReference>
<reference evidence="12 13" key="1">
    <citation type="submission" date="2021-03" db="EMBL/GenBank/DDBJ databases">
        <title>Flavobacterium kribbensis sp. nov, an endophytic bacteria, isolated from soybean.</title>
        <authorList>
            <person name="Lee J."/>
            <person name="Seo J."/>
        </authorList>
    </citation>
    <scope>NUCLEOTIDE SEQUENCE [LARGE SCALE GENOMIC DNA]</scope>
    <source>
        <strain evidence="12 13">BB8</strain>
    </source>
</reference>
<dbReference type="PANTHER" id="PTHR42959:SF1">
    <property type="entry name" value="CARBAMOYLTRANSFERASE HYPF"/>
    <property type="match status" value="1"/>
</dbReference>
<keyword evidence="4" id="KW-0479">Metal-binding</keyword>
<dbReference type="PROSITE" id="PS51163">
    <property type="entry name" value="YRDC"/>
    <property type="match status" value="1"/>
</dbReference>
<evidence type="ECO:0000256" key="8">
    <source>
        <dbReference type="PIRNR" id="PIRNR006256"/>
    </source>
</evidence>
<evidence type="ECO:0000313" key="12">
    <source>
        <dbReference type="EMBL" id="QSW88076.1"/>
    </source>
</evidence>
<evidence type="ECO:0000256" key="6">
    <source>
        <dbReference type="ARBA" id="ARBA00022833"/>
    </source>
</evidence>
<feature type="domain" description="Acylphosphatase-like" evidence="10">
    <location>
        <begin position="4"/>
        <end position="91"/>
    </location>
</feature>
<protein>
    <recommendedName>
        <fullName evidence="8">Carbamoyltransferase</fullName>
        <ecNumber evidence="8">6.2.-.-</ecNumber>
    </recommendedName>
</protein>
<keyword evidence="5" id="KW-0863">Zinc-finger</keyword>
<dbReference type="PROSITE" id="PS00150">
    <property type="entry name" value="ACYLPHOSPHATASE_1"/>
    <property type="match status" value="1"/>
</dbReference>
<dbReference type="InterPro" id="IPR017968">
    <property type="entry name" value="Acylphosphatase_CS"/>
</dbReference>
<dbReference type="RefSeq" id="WP_207295284.1">
    <property type="nucleotide sequence ID" value="NZ_CP071448.1"/>
</dbReference>
<feature type="active site" evidence="9">
    <location>
        <position position="37"/>
    </location>
</feature>
<gene>
    <name evidence="12" type="primary">hypF</name>
    <name evidence="12" type="ORF">J0383_17625</name>
</gene>
<keyword evidence="9" id="KW-0378">Hydrolase</keyword>
<dbReference type="EC" id="6.2.-.-" evidence="8"/>
<accession>A0ABX7QCD3</accession>
<comment type="similarity">
    <text evidence="2 8">Belongs to the carbamoyltransferase HypF family.</text>
</comment>
<dbReference type="Gene3D" id="3.90.870.50">
    <property type="match status" value="1"/>
</dbReference>
<dbReference type="SUPFAM" id="SSF54975">
    <property type="entry name" value="Acylphosphatase/BLUF domain-like"/>
    <property type="match status" value="1"/>
</dbReference>
<keyword evidence="6" id="KW-0862">Zinc</keyword>
<dbReference type="InterPro" id="IPR017945">
    <property type="entry name" value="DHBP_synth_RibB-like_a/b_dom"/>
</dbReference>
<dbReference type="PANTHER" id="PTHR42959">
    <property type="entry name" value="CARBAMOYLTRANSFERASE"/>
    <property type="match status" value="1"/>
</dbReference>
<dbReference type="Gene3D" id="3.30.420.360">
    <property type="match status" value="1"/>
</dbReference>
<proteinExistence type="inferred from homology"/>
<dbReference type="PIRSF" id="PIRSF006256">
    <property type="entry name" value="CMPcnvr_hdrg_mat"/>
    <property type="match status" value="1"/>
</dbReference>
<keyword evidence="13" id="KW-1185">Reference proteome</keyword>
<dbReference type="InterPro" id="IPR051060">
    <property type="entry name" value="Carbamoyltrans_HypF-like"/>
</dbReference>
<organism evidence="12 13">
    <name type="scientific">Flavobacterium endoglycinae</name>
    <dbReference type="NCBI Taxonomy" id="2816357"/>
    <lineage>
        <taxon>Bacteria</taxon>
        <taxon>Pseudomonadati</taxon>
        <taxon>Bacteroidota</taxon>
        <taxon>Flavobacteriia</taxon>
        <taxon>Flavobacteriales</taxon>
        <taxon>Flavobacteriaceae</taxon>
        <taxon>Flavobacterium</taxon>
    </lineage>
</organism>
<evidence type="ECO:0000256" key="3">
    <source>
        <dbReference type="ARBA" id="ARBA00022598"/>
    </source>
</evidence>
<dbReference type="PROSITE" id="PS51160">
    <property type="entry name" value="ACYLPHOSPHATASE_3"/>
    <property type="match status" value="1"/>
</dbReference>
<evidence type="ECO:0000259" key="11">
    <source>
        <dbReference type="PROSITE" id="PS51163"/>
    </source>
</evidence>
<evidence type="ECO:0000256" key="2">
    <source>
        <dbReference type="ARBA" id="ARBA00008097"/>
    </source>
</evidence>
<dbReference type="Pfam" id="PF01300">
    <property type="entry name" value="Sua5_yciO_yrdC"/>
    <property type="match status" value="1"/>
</dbReference>
<dbReference type="SUPFAM" id="SSF55821">
    <property type="entry name" value="YrdC/RibB"/>
    <property type="match status" value="1"/>
</dbReference>
<evidence type="ECO:0000256" key="5">
    <source>
        <dbReference type="ARBA" id="ARBA00022771"/>
    </source>
</evidence>
<dbReference type="InterPro" id="IPR006070">
    <property type="entry name" value="Sua5-like_dom"/>
</dbReference>
<feature type="domain" description="YrdC-like" evidence="11">
    <location>
        <begin position="203"/>
        <end position="391"/>
    </location>
</feature>
<dbReference type="NCBIfam" id="TIGR00143">
    <property type="entry name" value="hypF"/>
    <property type="match status" value="1"/>
</dbReference>
<evidence type="ECO:0000313" key="13">
    <source>
        <dbReference type="Proteomes" id="UP000663440"/>
    </source>
</evidence>
<dbReference type="Gene3D" id="3.30.420.40">
    <property type="match status" value="1"/>
</dbReference>
<comment type="catalytic activity">
    <reaction evidence="7">
        <text>C-terminal L-cysteinyl-[HypE protein] + carbamoyl phosphate + ATP + H2O = C-terminal S-carboxamide-L-cysteinyl-[HypE protein] + AMP + phosphate + diphosphate + H(+)</text>
        <dbReference type="Rhea" id="RHEA:55636"/>
        <dbReference type="Rhea" id="RHEA-COMP:14247"/>
        <dbReference type="Rhea" id="RHEA-COMP:14392"/>
        <dbReference type="ChEBI" id="CHEBI:15377"/>
        <dbReference type="ChEBI" id="CHEBI:15378"/>
        <dbReference type="ChEBI" id="CHEBI:30616"/>
        <dbReference type="ChEBI" id="CHEBI:33019"/>
        <dbReference type="ChEBI" id="CHEBI:43474"/>
        <dbReference type="ChEBI" id="CHEBI:58228"/>
        <dbReference type="ChEBI" id="CHEBI:76913"/>
        <dbReference type="ChEBI" id="CHEBI:139126"/>
        <dbReference type="ChEBI" id="CHEBI:456215"/>
    </reaction>
</comment>
<evidence type="ECO:0000259" key="10">
    <source>
        <dbReference type="PROSITE" id="PS51160"/>
    </source>
</evidence>
<name>A0ABX7QCD3_9FLAO</name>
<dbReference type="InterPro" id="IPR055128">
    <property type="entry name" value="HypF_C_2"/>
</dbReference>
<dbReference type="InterPro" id="IPR036046">
    <property type="entry name" value="Acylphosphatase-like_dom_sf"/>
</dbReference>
<evidence type="ECO:0000256" key="9">
    <source>
        <dbReference type="PROSITE-ProRule" id="PRU00520"/>
    </source>
</evidence>
<dbReference type="Pfam" id="PF07503">
    <property type="entry name" value="zf-HYPF"/>
    <property type="match status" value="2"/>
</dbReference>
<sequence length="758" mass="86445">MIPTFQITIFGVVQGVGFRPFIYNLALNYDLKGYVSNTESGVIIIAQNKKEIIADFYKEVKKKHPKNAQISNIKISEILIEEEYHDFIIKPTDKNISINSQLTADFAICKNCKEEVLDPENNRYYYPFISCTSCGPRYAIAHKFPFERENTSLKEFEMCENCLEEYHNPKDIRFHSQTNSCTDCGVKILLTDNSGAVISGTNREIFEALSEKLNNGKIVAVKNTSGYLLLCDATNPEAVQELRNRKKRLTKPFAVLFTDLDQIDNFLFCNKTEKKAISSVQAPIVILPLKNQANLAVQQIAPSLNSIGAMLPNSGILHLISNLFQKPLVATSGNFNGSTICTDQDEVMETLRFVADFYLHHNLDIQHSQDDSVIKFSRKHKQKIILRRARGFAPNLDLSFSAPKADHLLCLGADLKNTITIAPNEQIYTSEYIGDLSNYDTYNRFDKKISRYQDFFGFIPETIIYDSHPDYENAKKIIDFTTQNNTVKAFKIQHHEAHFAAILSEKKLWKKSKILGVIWDGMGFGNETEIWGGEFFAYSINKPIERLGHLEYFKWILGDQMSKNPKIAAVSISRNHKYFQQYCDKNEIKIYSKYIKDSSIRTSSVGRLIDAAAFTLGFKSPILFEGEAGMYLENLAQKAYNSSNVKLKDYLQNEKITNTIPTKKLLLNLVKAVKSNTNLEIAALNFHYTLVKCVEKIAFFSKSKEIAFSGGVFQNAVLIDLIKDHLQTKYKLHFHKMLSPNDENISFGQLNHYLHFKK</sequence>
<evidence type="ECO:0000256" key="1">
    <source>
        <dbReference type="ARBA" id="ARBA00004711"/>
    </source>
</evidence>
<comment type="pathway">
    <text evidence="1">Protein modification; [NiFe] hydrogenase maturation.</text>
</comment>
<dbReference type="InterPro" id="IPR041440">
    <property type="entry name" value="HypF_C"/>
</dbReference>
<comment type="catalytic activity">
    <reaction evidence="9">
        <text>an acyl phosphate + H2O = a carboxylate + phosphate + H(+)</text>
        <dbReference type="Rhea" id="RHEA:14965"/>
        <dbReference type="ChEBI" id="CHEBI:15377"/>
        <dbReference type="ChEBI" id="CHEBI:15378"/>
        <dbReference type="ChEBI" id="CHEBI:29067"/>
        <dbReference type="ChEBI" id="CHEBI:43474"/>
        <dbReference type="ChEBI" id="CHEBI:59918"/>
        <dbReference type="EC" id="3.6.1.7"/>
    </reaction>
</comment>
<dbReference type="Gene3D" id="3.30.110.120">
    <property type="match status" value="1"/>
</dbReference>
<evidence type="ECO:0000256" key="7">
    <source>
        <dbReference type="ARBA" id="ARBA00048220"/>
    </source>
</evidence>
<evidence type="ECO:0000256" key="4">
    <source>
        <dbReference type="ARBA" id="ARBA00022723"/>
    </source>
</evidence>
<dbReference type="EMBL" id="CP071448">
    <property type="protein sequence ID" value="QSW88076.1"/>
    <property type="molecule type" value="Genomic_DNA"/>
</dbReference>
<dbReference type="InterPro" id="IPR004421">
    <property type="entry name" value="Carbamoyltransferase_HypF"/>
</dbReference>
<dbReference type="InterPro" id="IPR011125">
    <property type="entry name" value="Znf_HypF"/>
</dbReference>
<dbReference type="Pfam" id="PF22521">
    <property type="entry name" value="HypF_C_2"/>
    <property type="match status" value="1"/>
</dbReference>